<feature type="domain" description="Dermonecrotic toxin N-terminal" evidence="1">
    <location>
        <begin position="84"/>
        <end position="332"/>
    </location>
</feature>
<evidence type="ECO:0000313" key="2">
    <source>
        <dbReference type="EMBL" id="RON10558.1"/>
    </source>
</evidence>
<dbReference type="RefSeq" id="WP_259740204.1">
    <property type="nucleotide sequence ID" value="NZ_MOBJ01000003.1"/>
</dbReference>
<proteinExistence type="predicted"/>
<accession>A0A423HBE8</accession>
<dbReference type="Proteomes" id="UP000286071">
    <property type="component" value="Unassembled WGS sequence"/>
</dbReference>
<sequence length="1469" mass="163862">MSRSSINNPSPVSVKTSAHHELIKNAIPAWLANSTPQRLCALKEGRSAIPDWIKNASRVELLSLKRVVEASWSSQNDVDRMLVDVQDVYAFAEPLLRRKLKEKYGVEEDVRETFLKVYSPAKLSPWVHDFDGGTTSRTVSLLDAALHNFSRSEVLLPDSEFITRPDALGHFDVKEVRKKMSIQQFRDLCRELDIGARYKAYLESYLRPADGLARGVLQSRVIKSQKAALKAALQLALVKKHITSDAWLVVQGMIKGLKGLTLDGIAVRYYSLTMMDIRLTGIVLIAPDLYASGSGNRRVIAYVPHDPEHPLKEYASPVAFLNELTRQLRNSDTELAEGQCPSGGSYQQFFSRFVAHQQRGHFFAGLNQRLTHVTWHPKEPGVDLPSWRETPVDNPRLHFNTVRFEDDTQHRFRGDVWVYLYEQQLNKILNDGRELVISTADTDSEARWAWIDNLEKMLADIVNAALLVVTPFVPGLGEAMMVYMVYQLVSEVVEGVVDLAEGLYLEAAENLIGFTESLIQLGLFGAGMKIGSEVVLPRLSSFLEGTKPVTLANGNQRLWGQDLEPYLRKNLLLSADSKPDDLWLHQHEGKPILRLDTRHFELGKDPQTGKHRVQHPTRSDAYQPVVESNGAGAFVIEGEQPQSWDEHTLMARMGPLLDGLVDSFDDIRTVSQSDVNALRQMYIGNESPLPLLSDTAARFRIDRDIQTFIDQISSEQPQRYLKADARTQLQLLDGLWPGERPLQLVARDGNIIWETGSNGSAPVRIDEGRLIDGDLLETLLSHLDERETKTLMERELGVSVMTAKANAKVLRAELARRAREKRMFLFDARYNEHGLRWNTQVQFIREEVSGLPGSVAQEILAVATPEELQTIARGRLPSRLKGLALYALEEVKVSRAYEGLYLESVASTDTDKLVLHSLENLPGWSADVMIEVRQYEYDGRVVDRIGKDDARLKRTMVAREDGTFQAYDDRGRTLHSATDLYSSILQALPQAELNDLNLRKSDVQRLKQAIRDHAVEPDRLPAILSQYPAPRPPAFDLEILRLRGGAPAGDAVEPEPLNLQEVFEDLVVRAYTSEPLPSVKNDFLNGLELIRNDLSETHLTFLQWAFHYAGEDSSSLATTTMRQSVELLPELKKLVPSEQFATLLDDMFAEGVPMPLSSSQRELAMTARYLEKTGRTDQYESLVLSTMGNNVPADTTLADLRSYANELGSPVVNADSVIPVSSSTLADLNMAQRAITRAKELLPLSGNQLPSIWEKGGSAIAALKNLRKIDLATGLPTAELTTADAARAAIKIKGGNCSENSKVTFSILANQPRTSEIHIVRASDFDHQYVVMGDLSRPEQLVVADSWPEFPSAHLTGQGYFTFDPDPVLTLAPGPAVAEYAFINDAPAGPAVTPPRGLDDSTLRAIKIPKLHEKGAYAQWTSLKELGTTYAAPDERPVSFERHKASVIENRIEAFENYRSAIEADKRGS</sequence>
<gene>
    <name evidence="2" type="ORF">BK659_03345</name>
</gene>
<evidence type="ECO:0000313" key="3">
    <source>
        <dbReference type="Proteomes" id="UP000286071"/>
    </source>
</evidence>
<reference evidence="2 3" key="1">
    <citation type="submission" date="2016-10" db="EMBL/GenBank/DDBJ databases">
        <title>Comparative genome analysis of multiple Pseudomonas spp. focuses on biocontrol and plant growth promoting traits.</title>
        <authorList>
            <person name="Tao X.-Y."/>
            <person name="Taylor C.G."/>
        </authorList>
    </citation>
    <scope>NUCLEOTIDE SEQUENCE [LARGE SCALE GENOMIC DNA]</scope>
    <source>
        <strain evidence="2 3">48H11</strain>
    </source>
</reference>
<comment type="caution">
    <text evidence="2">The sequence shown here is derived from an EMBL/GenBank/DDBJ whole genome shotgun (WGS) entry which is preliminary data.</text>
</comment>
<protein>
    <recommendedName>
        <fullName evidence="1">Dermonecrotic toxin N-terminal domain-containing protein</fullName>
    </recommendedName>
</protein>
<evidence type="ECO:0000259" key="1">
    <source>
        <dbReference type="Pfam" id="PF20178"/>
    </source>
</evidence>
<dbReference type="EMBL" id="MOBJ01000003">
    <property type="protein sequence ID" value="RON10558.1"/>
    <property type="molecule type" value="Genomic_DNA"/>
</dbReference>
<dbReference type="InterPro" id="IPR046673">
    <property type="entry name" value="ToxA_N"/>
</dbReference>
<name>A0A423HBE8_9PSED</name>
<dbReference type="Pfam" id="PF20178">
    <property type="entry name" value="ToxA_N"/>
    <property type="match status" value="1"/>
</dbReference>
<organism evidence="2 3">
    <name type="scientific">Pseudomonas brassicacearum</name>
    <dbReference type="NCBI Taxonomy" id="930166"/>
    <lineage>
        <taxon>Bacteria</taxon>
        <taxon>Pseudomonadati</taxon>
        <taxon>Pseudomonadota</taxon>
        <taxon>Gammaproteobacteria</taxon>
        <taxon>Pseudomonadales</taxon>
        <taxon>Pseudomonadaceae</taxon>
        <taxon>Pseudomonas</taxon>
    </lineage>
</organism>